<reference evidence="2" key="1">
    <citation type="submission" date="2022-04" db="EMBL/GenBank/DDBJ databases">
        <title>Carnegiea gigantea Genome sequencing and assembly v2.</title>
        <authorList>
            <person name="Copetti D."/>
            <person name="Sanderson M.J."/>
            <person name="Burquez A."/>
            <person name="Wojciechowski M.F."/>
        </authorList>
    </citation>
    <scope>NUCLEOTIDE SEQUENCE</scope>
    <source>
        <strain evidence="2">SGP5-SGP5p</strain>
        <tissue evidence="2">Aerial part</tissue>
    </source>
</reference>
<organism evidence="2 3">
    <name type="scientific">Carnegiea gigantea</name>
    <dbReference type="NCBI Taxonomy" id="171969"/>
    <lineage>
        <taxon>Eukaryota</taxon>
        <taxon>Viridiplantae</taxon>
        <taxon>Streptophyta</taxon>
        <taxon>Embryophyta</taxon>
        <taxon>Tracheophyta</taxon>
        <taxon>Spermatophyta</taxon>
        <taxon>Magnoliopsida</taxon>
        <taxon>eudicotyledons</taxon>
        <taxon>Gunneridae</taxon>
        <taxon>Pentapetalae</taxon>
        <taxon>Caryophyllales</taxon>
        <taxon>Cactineae</taxon>
        <taxon>Cactaceae</taxon>
        <taxon>Cactoideae</taxon>
        <taxon>Echinocereeae</taxon>
        <taxon>Carnegiea</taxon>
    </lineage>
</organism>
<dbReference type="EMBL" id="JAKOGI010000168">
    <property type="protein sequence ID" value="KAJ8441383.1"/>
    <property type="molecule type" value="Genomic_DNA"/>
</dbReference>
<accession>A0A9Q1KDJ3</accession>
<evidence type="ECO:0000313" key="2">
    <source>
        <dbReference type="EMBL" id="KAJ8441383.1"/>
    </source>
</evidence>
<name>A0A9Q1KDJ3_9CARY</name>
<keyword evidence="3" id="KW-1185">Reference proteome</keyword>
<dbReference type="OrthoDB" id="1194411at2759"/>
<dbReference type="PANTHER" id="PTHR36607">
    <property type="entry name" value="1,2-DIHYDROXY-3-KETO-5-METHYLTHIOPENTENE DIOXYGENASE 4"/>
    <property type="match status" value="1"/>
</dbReference>
<dbReference type="PANTHER" id="PTHR36607:SF23">
    <property type="entry name" value="AMINOTRANSFERASE-LIKE PLANT MOBILE DOMAIN-CONTAINING PROTEIN"/>
    <property type="match status" value="1"/>
</dbReference>
<evidence type="ECO:0000259" key="1">
    <source>
        <dbReference type="Pfam" id="PF10536"/>
    </source>
</evidence>
<dbReference type="AlphaFoldDB" id="A0A9Q1KDJ3"/>
<gene>
    <name evidence="2" type="ORF">Cgig2_009091</name>
</gene>
<sequence>MDGNYSSQRASLKNGDESTCHSIYRRSSFLKTLVVSPPSNFRVTWVRKQKVQKGTLSYSYNDEKSCINVCMGYVNFIDAMVLEKVNIESNGDEQFLATPSFYPALHRLLTLKRNWSIDFKFQDLSNFMVGSFLHSWPFWVSCFVLPYHNEVIRLEIFVMASLMAKGQKLSLAPTVLRCIYHGLGKVASHPNHPGRANICFPIHYVVGWLTEIFPALYSQRPNYKCPVDYPALMFYARMSAKQFTLEQARSIFRNEQSISFHASAFWENTMEISWLTSKVEETFSATEIITKIDGNDLELKHKKKEILK</sequence>
<protein>
    <recommendedName>
        <fullName evidence="1">Aminotransferase-like plant mobile domain-containing protein</fullName>
    </recommendedName>
</protein>
<proteinExistence type="predicted"/>
<evidence type="ECO:0000313" key="3">
    <source>
        <dbReference type="Proteomes" id="UP001153076"/>
    </source>
</evidence>
<comment type="caution">
    <text evidence="2">The sequence shown here is derived from an EMBL/GenBank/DDBJ whole genome shotgun (WGS) entry which is preliminary data.</text>
</comment>
<dbReference type="InterPro" id="IPR019557">
    <property type="entry name" value="AminoTfrase-like_pln_mobile"/>
</dbReference>
<dbReference type="Pfam" id="PF10536">
    <property type="entry name" value="PMD"/>
    <property type="match status" value="1"/>
</dbReference>
<dbReference type="Proteomes" id="UP001153076">
    <property type="component" value="Unassembled WGS sequence"/>
</dbReference>
<feature type="domain" description="Aminotransferase-like plant mobile" evidence="1">
    <location>
        <begin position="138"/>
        <end position="272"/>
    </location>
</feature>